<accession>A0ACD3B9U3</accession>
<organism evidence="1 2">
    <name type="scientific">Pluteus cervinus</name>
    <dbReference type="NCBI Taxonomy" id="181527"/>
    <lineage>
        <taxon>Eukaryota</taxon>
        <taxon>Fungi</taxon>
        <taxon>Dikarya</taxon>
        <taxon>Basidiomycota</taxon>
        <taxon>Agaricomycotina</taxon>
        <taxon>Agaricomycetes</taxon>
        <taxon>Agaricomycetidae</taxon>
        <taxon>Agaricales</taxon>
        <taxon>Pluteineae</taxon>
        <taxon>Pluteaceae</taxon>
        <taxon>Pluteus</taxon>
    </lineage>
</organism>
<reference evidence="1 2" key="1">
    <citation type="journal article" date="2019" name="Nat. Ecol. Evol.">
        <title>Megaphylogeny resolves global patterns of mushroom evolution.</title>
        <authorList>
            <person name="Varga T."/>
            <person name="Krizsan K."/>
            <person name="Foldi C."/>
            <person name="Dima B."/>
            <person name="Sanchez-Garcia M."/>
            <person name="Sanchez-Ramirez S."/>
            <person name="Szollosi G.J."/>
            <person name="Szarkandi J.G."/>
            <person name="Papp V."/>
            <person name="Albert L."/>
            <person name="Andreopoulos W."/>
            <person name="Angelini C."/>
            <person name="Antonin V."/>
            <person name="Barry K.W."/>
            <person name="Bougher N.L."/>
            <person name="Buchanan P."/>
            <person name="Buyck B."/>
            <person name="Bense V."/>
            <person name="Catcheside P."/>
            <person name="Chovatia M."/>
            <person name="Cooper J."/>
            <person name="Damon W."/>
            <person name="Desjardin D."/>
            <person name="Finy P."/>
            <person name="Geml J."/>
            <person name="Haridas S."/>
            <person name="Hughes K."/>
            <person name="Justo A."/>
            <person name="Karasinski D."/>
            <person name="Kautmanova I."/>
            <person name="Kiss B."/>
            <person name="Kocsube S."/>
            <person name="Kotiranta H."/>
            <person name="LaButti K.M."/>
            <person name="Lechner B.E."/>
            <person name="Liimatainen K."/>
            <person name="Lipzen A."/>
            <person name="Lukacs Z."/>
            <person name="Mihaltcheva S."/>
            <person name="Morgado L.N."/>
            <person name="Niskanen T."/>
            <person name="Noordeloos M.E."/>
            <person name="Ohm R.A."/>
            <person name="Ortiz-Santana B."/>
            <person name="Ovrebo C."/>
            <person name="Racz N."/>
            <person name="Riley R."/>
            <person name="Savchenko A."/>
            <person name="Shiryaev A."/>
            <person name="Soop K."/>
            <person name="Spirin V."/>
            <person name="Szebenyi C."/>
            <person name="Tomsovsky M."/>
            <person name="Tulloss R.E."/>
            <person name="Uehling J."/>
            <person name="Grigoriev I.V."/>
            <person name="Vagvolgyi C."/>
            <person name="Papp T."/>
            <person name="Martin F.M."/>
            <person name="Miettinen O."/>
            <person name="Hibbett D.S."/>
            <person name="Nagy L.G."/>
        </authorList>
    </citation>
    <scope>NUCLEOTIDE SEQUENCE [LARGE SCALE GENOMIC DNA]</scope>
    <source>
        <strain evidence="1 2">NL-1719</strain>
    </source>
</reference>
<proteinExistence type="predicted"/>
<sequence length="181" mass="19959">MSISRLMHEFRPLFRMLEEPISRSPALFNGFPRSFLEDPFMRPGFSRPAVDVTEENGKYIVEADLPGVRKESIEVRIGDDGRSVTIEGKLRQSSKPSENGTDQATGGSSSAGMYTSTVATDASNQKISTERAYTNNAYFTRTVWLPRPVDTNNVVARLEDGVLKLTVTKADDKGSVVVPVQ</sequence>
<evidence type="ECO:0000313" key="2">
    <source>
        <dbReference type="Proteomes" id="UP000308600"/>
    </source>
</evidence>
<gene>
    <name evidence="1" type="ORF">BDN72DRAFT_788653</name>
</gene>
<dbReference type="Proteomes" id="UP000308600">
    <property type="component" value="Unassembled WGS sequence"/>
</dbReference>
<evidence type="ECO:0000313" key="1">
    <source>
        <dbReference type="EMBL" id="TFK74878.1"/>
    </source>
</evidence>
<keyword evidence="2" id="KW-1185">Reference proteome</keyword>
<name>A0ACD3B9U3_9AGAR</name>
<protein>
    <submittedName>
        <fullName evidence="1">HSP20-like chaperone</fullName>
    </submittedName>
</protein>
<dbReference type="EMBL" id="ML208266">
    <property type="protein sequence ID" value="TFK74878.1"/>
    <property type="molecule type" value="Genomic_DNA"/>
</dbReference>